<protein>
    <submittedName>
        <fullName evidence="1">Uncharacterized protein</fullName>
    </submittedName>
</protein>
<comment type="caution">
    <text evidence="1">The sequence shown here is derived from an EMBL/GenBank/DDBJ whole genome shotgun (WGS) entry which is preliminary data.</text>
</comment>
<proteinExistence type="predicted"/>
<evidence type="ECO:0000313" key="1">
    <source>
        <dbReference type="EMBL" id="HAW75945.1"/>
    </source>
</evidence>
<evidence type="ECO:0000313" key="2">
    <source>
        <dbReference type="Proteomes" id="UP000263517"/>
    </source>
</evidence>
<organism evidence="1 2">
    <name type="scientific">Alteromonas australica</name>
    <dbReference type="NCBI Taxonomy" id="589873"/>
    <lineage>
        <taxon>Bacteria</taxon>
        <taxon>Pseudomonadati</taxon>
        <taxon>Pseudomonadota</taxon>
        <taxon>Gammaproteobacteria</taxon>
        <taxon>Alteromonadales</taxon>
        <taxon>Alteromonadaceae</taxon>
        <taxon>Alteromonas/Salinimonas group</taxon>
        <taxon>Alteromonas</taxon>
    </lineage>
</organism>
<sequence>MDMPEFKDDIAVHGAWDTPTPCKYQWLELMKIGEYFEVEHDNIHIAEATARRIMRCTFGERAKRYFPDGIKLKRTKIRGENKFRIWRVA</sequence>
<dbReference type="AlphaFoldDB" id="A0A350P3S8"/>
<dbReference type="EMBL" id="DNAN01000331">
    <property type="protein sequence ID" value="HAW75945.1"/>
    <property type="molecule type" value="Genomic_DNA"/>
</dbReference>
<name>A0A350P3S8_9ALTE</name>
<reference evidence="1 2" key="1">
    <citation type="journal article" date="2018" name="Nat. Biotechnol.">
        <title>A standardized bacterial taxonomy based on genome phylogeny substantially revises the tree of life.</title>
        <authorList>
            <person name="Parks D.H."/>
            <person name="Chuvochina M."/>
            <person name="Waite D.W."/>
            <person name="Rinke C."/>
            <person name="Skarshewski A."/>
            <person name="Chaumeil P.A."/>
            <person name="Hugenholtz P."/>
        </authorList>
    </citation>
    <scope>NUCLEOTIDE SEQUENCE [LARGE SCALE GENOMIC DNA]</scope>
    <source>
        <strain evidence="1">UBA11978</strain>
    </source>
</reference>
<dbReference type="Proteomes" id="UP000263517">
    <property type="component" value="Unassembled WGS sequence"/>
</dbReference>
<accession>A0A350P3S8</accession>
<gene>
    <name evidence="1" type="ORF">DCW74_09465</name>
</gene>